<comment type="caution">
    <text evidence="12">The sequence shown here is derived from an EMBL/GenBank/DDBJ whole genome shotgun (WGS) entry which is preliminary data.</text>
</comment>
<dbReference type="GO" id="GO:0071555">
    <property type="term" value="P:cell wall organization"/>
    <property type="evidence" value="ECO:0007669"/>
    <property type="project" value="UniProtKB-UniRule"/>
</dbReference>
<evidence type="ECO:0000256" key="9">
    <source>
        <dbReference type="PROSITE-ProRule" id="PRU01373"/>
    </source>
</evidence>
<comment type="similarity">
    <text evidence="2">Belongs to the YkuD family.</text>
</comment>
<evidence type="ECO:0000256" key="5">
    <source>
        <dbReference type="ARBA" id="ARBA00022801"/>
    </source>
</evidence>
<dbReference type="Pfam" id="PF01471">
    <property type="entry name" value="PG_binding_1"/>
    <property type="match status" value="1"/>
</dbReference>
<keyword evidence="4" id="KW-0808">Transferase</keyword>
<dbReference type="Pfam" id="PF03734">
    <property type="entry name" value="YkuD"/>
    <property type="match status" value="1"/>
</dbReference>
<dbReference type="InterPro" id="IPR050979">
    <property type="entry name" value="LD-transpeptidase"/>
</dbReference>
<evidence type="ECO:0000256" key="8">
    <source>
        <dbReference type="ARBA" id="ARBA00023316"/>
    </source>
</evidence>
<name>A0A919RXZ7_9CLOT</name>
<keyword evidence="13" id="KW-1185">Reference proteome</keyword>
<dbReference type="InterPro" id="IPR036365">
    <property type="entry name" value="PGBD-like_sf"/>
</dbReference>
<dbReference type="GO" id="GO:0071972">
    <property type="term" value="F:peptidoglycan L,D-transpeptidase activity"/>
    <property type="evidence" value="ECO:0007669"/>
    <property type="project" value="TreeGrafter"/>
</dbReference>
<dbReference type="GO" id="GO:0018104">
    <property type="term" value="P:peptidoglycan-protein cross-linking"/>
    <property type="evidence" value="ECO:0007669"/>
    <property type="project" value="TreeGrafter"/>
</dbReference>
<feature type="signal peptide" evidence="10">
    <location>
        <begin position="1"/>
        <end position="19"/>
    </location>
</feature>
<evidence type="ECO:0000313" key="12">
    <source>
        <dbReference type="EMBL" id="GIM27520.1"/>
    </source>
</evidence>
<dbReference type="InterPro" id="IPR005490">
    <property type="entry name" value="LD_TPept_cat_dom"/>
</dbReference>
<evidence type="ECO:0000256" key="3">
    <source>
        <dbReference type="ARBA" id="ARBA00022676"/>
    </source>
</evidence>
<dbReference type="SUPFAM" id="SSF47090">
    <property type="entry name" value="PGBD-like"/>
    <property type="match status" value="1"/>
</dbReference>
<evidence type="ECO:0000256" key="4">
    <source>
        <dbReference type="ARBA" id="ARBA00022679"/>
    </source>
</evidence>
<evidence type="ECO:0000313" key="13">
    <source>
        <dbReference type="Proteomes" id="UP000679179"/>
    </source>
</evidence>
<evidence type="ECO:0000259" key="11">
    <source>
        <dbReference type="PROSITE" id="PS52029"/>
    </source>
</evidence>
<dbReference type="InterPro" id="IPR038063">
    <property type="entry name" value="Transpep_catalytic_dom"/>
</dbReference>
<dbReference type="InterPro" id="IPR036366">
    <property type="entry name" value="PGBDSf"/>
</dbReference>
<dbReference type="Proteomes" id="UP000679179">
    <property type="component" value="Unassembled WGS sequence"/>
</dbReference>
<keyword evidence="6 9" id="KW-0133">Cell shape</keyword>
<protein>
    <recommendedName>
        <fullName evidence="11">L,D-TPase catalytic domain-containing protein</fullName>
    </recommendedName>
</protein>
<dbReference type="GO" id="GO:0016757">
    <property type="term" value="F:glycosyltransferase activity"/>
    <property type="evidence" value="ECO:0007669"/>
    <property type="project" value="UniProtKB-KW"/>
</dbReference>
<evidence type="ECO:0000256" key="7">
    <source>
        <dbReference type="ARBA" id="ARBA00022984"/>
    </source>
</evidence>
<dbReference type="Gene3D" id="1.10.101.10">
    <property type="entry name" value="PGBD-like superfamily/PGBD"/>
    <property type="match status" value="1"/>
</dbReference>
<feature type="chain" id="PRO_5039568114" description="L,D-TPase catalytic domain-containing protein" evidence="10">
    <location>
        <begin position="20"/>
        <end position="231"/>
    </location>
</feature>
<accession>A0A919RXZ7</accession>
<feature type="active site" description="Nucleophile" evidence="9">
    <location>
        <position position="126"/>
    </location>
</feature>
<keyword evidence="3" id="KW-0328">Glycosyltransferase</keyword>
<dbReference type="PANTHER" id="PTHR30582:SF24">
    <property type="entry name" value="L,D-TRANSPEPTIDASE ERFK_SRFK-RELATED"/>
    <property type="match status" value="1"/>
</dbReference>
<keyword evidence="8 9" id="KW-0961">Cell wall biogenesis/degradation</keyword>
<organism evidence="12 13">
    <name type="scientific">Clostridium polyendosporum</name>
    <dbReference type="NCBI Taxonomy" id="69208"/>
    <lineage>
        <taxon>Bacteria</taxon>
        <taxon>Bacillati</taxon>
        <taxon>Bacillota</taxon>
        <taxon>Clostridia</taxon>
        <taxon>Eubacteriales</taxon>
        <taxon>Clostridiaceae</taxon>
        <taxon>Clostridium</taxon>
    </lineage>
</organism>
<dbReference type="InterPro" id="IPR002477">
    <property type="entry name" value="Peptidoglycan-bd-like"/>
</dbReference>
<dbReference type="Gene3D" id="2.40.440.10">
    <property type="entry name" value="L,D-transpeptidase catalytic domain-like"/>
    <property type="match status" value="1"/>
</dbReference>
<dbReference type="AlphaFoldDB" id="A0A919RXZ7"/>
<dbReference type="GO" id="GO:0005576">
    <property type="term" value="C:extracellular region"/>
    <property type="evidence" value="ECO:0007669"/>
    <property type="project" value="TreeGrafter"/>
</dbReference>
<keyword evidence="5" id="KW-0378">Hydrolase</keyword>
<dbReference type="SUPFAM" id="SSF141523">
    <property type="entry name" value="L,D-transpeptidase catalytic domain-like"/>
    <property type="match status" value="1"/>
</dbReference>
<gene>
    <name evidence="12" type="ORF">CPJCM30710_01860</name>
</gene>
<dbReference type="GO" id="GO:0008360">
    <property type="term" value="P:regulation of cell shape"/>
    <property type="evidence" value="ECO:0007669"/>
    <property type="project" value="UniProtKB-UniRule"/>
</dbReference>
<dbReference type="PROSITE" id="PS52029">
    <property type="entry name" value="LD_TPASE"/>
    <property type="match status" value="1"/>
</dbReference>
<dbReference type="RefSeq" id="WP_212902277.1">
    <property type="nucleotide sequence ID" value="NZ_BOPZ01000001.1"/>
</dbReference>
<feature type="active site" description="Proton donor/acceptor" evidence="9">
    <location>
        <position position="110"/>
    </location>
</feature>
<proteinExistence type="inferred from homology"/>
<feature type="domain" description="L,D-TPase catalytic" evidence="11">
    <location>
        <begin position="40"/>
        <end position="150"/>
    </location>
</feature>
<evidence type="ECO:0000256" key="6">
    <source>
        <dbReference type="ARBA" id="ARBA00022960"/>
    </source>
</evidence>
<dbReference type="EMBL" id="BOPZ01000001">
    <property type="protein sequence ID" value="GIM27520.1"/>
    <property type="molecule type" value="Genomic_DNA"/>
</dbReference>
<sequence length="231" mass="26468">MFKKIVLLCCLCLSILCTKNINSYGNTLYNLQHSKEKSNISILVDLTEQKLYLIDTDKNIILKQYWIASGKSDTPSPIGCWRVISKGEWSGGFGTRWLGLNVPWGHYGIHGTNKPHSIGKEESHGCIRMLNDDIEELYQMVNYGTRVVIYAGPNGPFHRGCRSLKPGDRGADVYYIQRKLKELNYYTGALDGVYGEEMKKSVIKFREDKRLKLTHDVDKEFCLALEIQFFE</sequence>
<comment type="pathway">
    <text evidence="1 9">Cell wall biogenesis; peptidoglycan biosynthesis.</text>
</comment>
<evidence type="ECO:0000256" key="10">
    <source>
        <dbReference type="SAM" id="SignalP"/>
    </source>
</evidence>
<reference evidence="12" key="1">
    <citation type="submission" date="2021-03" db="EMBL/GenBank/DDBJ databases">
        <title>Taxonomic study of Clostridium polyendosporum from meadow-gley soil under rice.</title>
        <authorList>
            <person name="Kobayashi H."/>
            <person name="Tanizawa Y."/>
            <person name="Yagura M."/>
        </authorList>
    </citation>
    <scope>NUCLEOTIDE SEQUENCE</scope>
    <source>
        <strain evidence="12">JCM 30710</strain>
    </source>
</reference>
<dbReference type="PANTHER" id="PTHR30582">
    <property type="entry name" value="L,D-TRANSPEPTIDASE"/>
    <property type="match status" value="1"/>
</dbReference>
<evidence type="ECO:0000256" key="2">
    <source>
        <dbReference type="ARBA" id="ARBA00005992"/>
    </source>
</evidence>
<keyword evidence="10" id="KW-0732">Signal</keyword>
<evidence type="ECO:0000256" key="1">
    <source>
        <dbReference type="ARBA" id="ARBA00004752"/>
    </source>
</evidence>
<dbReference type="CDD" id="cd16913">
    <property type="entry name" value="YkuD_like"/>
    <property type="match status" value="1"/>
</dbReference>
<keyword evidence="7 9" id="KW-0573">Peptidoglycan synthesis</keyword>